<dbReference type="InterPro" id="IPR011467">
    <property type="entry name" value="DUF1573"/>
</dbReference>
<dbReference type="RefSeq" id="WP_036597258.1">
    <property type="nucleotide sequence ID" value="NZ_CAXBHU010000006.1"/>
</dbReference>
<reference evidence="3 4" key="1">
    <citation type="submission" date="2020-09" db="EMBL/GenBank/DDBJ databases">
        <title>Bacillus nautilus sp. nov., Chryseoglobus crepusculi sp. nov, and Psychrobacter noctis sp. nov., isolated from deep-sea sponges from the equatorial Atlantic.</title>
        <authorList>
            <person name="Stennett H.L."/>
            <person name="Williams S.E."/>
        </authorList>
    </citation>
    <scope>NUCLEOTIDE SEQUENCE [LARGE SCALE GENOMIC DNA]</scope>
    <source>
        <strain evidence="3 4">28M-24</strain>
    </source>
</reference>
<gene>
    <name evidence="3" type="ORF">IEG06_09160</name>
</gene>
<dbReference type="PANTHER" id="PTHR37833">
    <property type="entry name" value="LIPOPROTEIN-RELATED"/>
    <property type="match status" value="1"/>
</dbReference>
<dbReference type="InterPro" id="IPR013783">
    <property type="entry name" value="Ig-like_fold"/>
</dbReference>
<evidence type="ECO:0000256" key="2">
    <source>
        <dbReference type="SAM" id="SignalP"/>
    </source>
</evidence>
<comment type="caution">
    <text evidence="3">The sequence shown here is derived from an EMBL/GenBank/DDBJ whole genome shotgun (WGS) entry which is preliminary data.</text>
</comment>
<feature type="region of interest" description="Disordered" evidence="1">
    <location>
        <begin position="148"/>
        <end position="171"/>
    </location>
</feature>
<dbReference type="Gene3D" id="2.60.40.10">
    <property type="entry name" value="Immunoglobulins"/>
    <property type="match status" value="1"/>
</dbReference>
<evidence type="ECO:0000256" key="1">
    <source>
        <dbReference type="SAM" id="MobiDB-lite"/>
    </source>
</evidence>
<feature type="compositionally biased region" description="Polar residues" evidence="1">
    <location>
        <begin position="158"/>
        <end position="171"/>
    </location>
</feature>
<dbReference type="EMBL" id="JACXXH010000004">
    <property type="protein sequence ID" value="MBD3863622.1"/>
    <property type="molecule type" value="Genomic_DNA"/>
</dbReference>
<organism evidence="3 4">
    <name type="scientific">Olleya marilimosa</name>
    <dbReference type="NCBI Taxonomy" id="272164"/>
    <lineage>
        <taxon>Bacteria</taxon>
        <taxon>Pseudomonadati</taxon>
        <taxon>Bacteroidota</taxon>
        <taxon>Flavobacteriia</taxon>
        <taxon>Flavobacteriales</taxon>
        <taxon>Flavobacteriaceae</taxon>
    </lineage>
</organism>
<dbReference type="Pfam" id="PF07610">
    <property type="entry name" value="DUF1573"/>
    <property type="match status" value="1"/>
</dbReference>
<evidence type="ECO:0000313" key="3">
    <source>
        <dbReference type="EMBL" id="MBD3863622.1"/>
    </source>
</evidence>
<accession>A0ABR8M067</accession>
<keyword evidence="2" id="KW-0732">Signal</keyword>
<dbReference type="PANTHER" id="PTHR37833:SF1">
    <property type="entry name" value="SIGNAL PEPTIDE PROTEIN"/>
    <property type="match status" value="1"/>
</dbReference>
<feature type="signal peptide" evidence="2">
    <location>
        <begin position="1"/>
        <end position="23"/>
    </location>
</feature>
<evidence type="ECO:0000313" key="4">
    <source>
        <dbReference type="Proteomes" id="UP000627521"/>
    </source>
</evidence>
<feature type="chain" id="PRO_5045681747" evidence="2">
    <location>
        <begin position="24"/>
        <end position="171"/>
    </location>
</feature>
<keyword evidence="4" id="KW-1185">Reference proteome</keyword>
<dbReference type="PROSITE" id="PS51257">
    <property type="entry name" value="PROKAR_LIPOPROTEIN"/>
    <property type="match status" value="1"/>
</dbReference>
<name>A0ABR8M067_9FLAO</name>
<protein>
    <submittedName>
        <fullName evidence="3">DUF1573 domain-containing protein</fullName>
    </submittedName>
</protein>
<dbReference type="Proteomes" id="UP000627521">
    <property type="component" value="Unassembled WGS sequence"/>
</dbReference>
<proteinExistence type="predicted"/>
<sequence>MKKVMILLSAVCLISLSSCKQDAAAKIDANNVAAASERDAQSGKLPVIEFDKKEHDFGEIVSGTPVETVFTYTNKGEAPLVITDIKSTCGCTVPQDWSRAPLAVGESDSFTVKFNGKGANKTSKVINITANTATGKESVKITAFITPDPNAPVKQAPLRTNPNANPGPLTQ</sequence>